<keyword evidence="2" id="KW-1185">Reference proteome</keyword>
<reference evidence="1 2" key="1">
    <citation type="journal article" date="2008" name="Science">
        <title>The Physcomitrella genome reveals evolutionary insights into the conquest of land by plants.</title>
        <authorList>
            <person name="Rensing S."/>
            <person name="Lang D."/>
            <person name="Zimmer A."/>
            <person name="Terry A."/>
            <person name="Salamov A."/>
            <person name="Shapiro H."/>
            <person name="Nishiyama T."/>
            <person name="Perroud P.-F."/>
            <person name="Lindquist E."/>
            <person name="Kamisugi Y."/>
            <person name="Tanahashi T."/>
            <person name="Sakakibara K."/>
            <person name="Fujita T."/>
            <person name="Oishi K."/>
            <person name="Shin-I T."/>
            <person name="Kuroki Y."/>
            <person name="Toyoda A."/>
            <person name="Suzuki Y."/>
            <person name="Hashimoto A."/>
            <person name="Yamaguchi K."/>
            <person name="Sugano A."/>
            <person name="Kohara Y."/>
            <person name="Fujiyama A."/>
            <person name="Anterola A."/>
            <person name="Aoki S."/>
            <person name="Ashton N."/>
            <person name="Barbazuk W.B."/>
            <person name="Barker E."/>
            <person name="Bennetzen J."/>
            <person name="Bezanilla M."/>
            <person name="Blankenship R."/>
            <person name="Cho S.H."/>
            <person name="Dutcher S."/>
            <person name="Estelle M."/>
            <person name="Fawcett J.A."/>
            <person name="Gundlach H."/>
            <person name="Hanada K."/>
            <person name="Heyl A."/>
            <person name="Hicks K.A."/>
            <person name="Hugh J."/>
            <person name="Lohr M."/>
            <person name="Mayer K."/>
            <person name="Melkozernov A."/>
            <person name="Murata T."/>
            <person name="Nelson D."/>
            <person name="Pils B."/>
            <person name="Prigge M."/>
            <person name="Reiss B."/>
            <person name="Renner T."/>
            <person name="Rombauts S."/>
            <person name="Rushton P."/>
            <person name="Sanderfoot A."/>
            <person name="Schween G."/>
            <person name="Shiu S.-H."/>
            <person name="Stueber K."/>
            <person name="Theodoulou F.L."/>
            <person name="Tu H."/>
            <person name="Van de Peer Y."/>
            <person name="Verrier P.J."/>
            <person name="Waters E."/>
            <person name="Wood A."/>
            <person name="Yang L."/>
            <person name="Cove D."/>
            <person name="Cuming A."/>
            <person name="Hasebe M."/>
            <person name="Lucas S."/>
            <person name="Mishler D.B."/>
            <person name="Reski R."/>
            <person name="Grigoriev I."/>
            <person name="Quatrano R.S."/>
            <person name="Boore J.L."/>
        </authorList>
    </citation>
    <scope>NUCLEOTIDE SEQUENCE [LARGE SCALE GENOMIC DNA]</scope>
    <source>
        <strain evidence="1 2">cv. Gransden 2004</strain>
    </source>
</reference>
<name>A0A7I4EYV9_PHYPA</name>
<reference evidence="1 2" key="2">
    <citation type="journal article" date="2018" name="Plant J.">
        <title>The Physcomitrella patens chromosome-scale assembly reveals moss genome structure and evolution.</title>
        <authorList>
            <person name="Lang D."/>
            <person name="Ullrich K.K."/>
            <person name="Murat F."/>
            <person name="Fuchs J."/>
            <person name="Jenkins J."/>
            <person name="Haas F.B."/>
            <person name="Piednoel M."/>
            <person name="Gundlach H."/>
            <person name="Van Bel M."/>
            <person name="Meyberg R."/>
            <person name="Vives C."/>
            <person name="Morata J."/>
            <person name="Symeonidi A."/>
            <person name="Hiss M."/>
            <person name="Muchero W."/>
            <person name="Kamisugi Y."/>
            <person name="Saleh O."/>
            <person name="Blanc G."/>
            <person name="Decker E.L."/>
            <person name="van Gessel N."/>
            <person name="Grimwood J."/>
            <person name="Hayes R.D."/>
            <person name="Graham S.W."/>
            <person name="Gunter L.E."/>
            <person name="McDaniel S.F."/>
            <person name="Hoernstein S.N.W."/>
            <person name="Larsson A."/>
            <person name="Li F.W."/>
            <person name="Perroud P.F."/>
            <person name="Phillips J."/>
            <person name="Ranjan P."/>
            <person name="Rokshar D.S."/>
            <person name="Rothfels C.J."/>
            <person name="Schneider L."/>
            <person name="Shu S."/>
            <person name="Stevenson D.W."/>
            <person name="Thummler F."/>
            <person name="Tillich M."/>
            <person name="Villarreal Aguilar J.C."/>
            <person name="Widiez T."/>
            <person name="Wong G.K."/>
            <person name="Wymore A."/>
            <person name="Zhang Y."/>
            <person name="Zimmer A.D."/>
            <person name="Quatrano R.S."/>
            <person name="Mayer K.F.X."/>
            <person name="Goodstein D."/>
            <person name="Casacuberta J.M."/>
            <person name="Vandepoele K."/>
            <person name="Reski R."/>
            <person name="Cuming A.C."/>
            <person name="Tuskan G.A."/>
            <person name="Maumus F."/>
            <person name="Salse J."/>
            <person name="Schmutz J."/>
            <person name="Rensing S.A."/>
        </authorList>
    </citation>
    <scope>NUCLEOTIDE SEQUENCE [LARGE SCALE GENOMIC DNA]</scope>
    <source>
        <strain evidence="1 2">cv. Gransden 2004</strain>
    </source>
</reference>
<dbReference type="EMBL" id="ABEU02000010">
    <property type="status" value="NOT_ANNOTATED_CDS"/>
    <property type="molecule type" value="Genomic_DNA"/>
</dbReference>
<reference evidence="1" key="3">
    <citation type="submission" date="2020-12" db="UniProtKB">
        <authorList>
            <consortium name="EnsemblPlants"/>
        </authorList>
    </citation>
    <scope>IDENTIFICATION</scope>
</reference>
<organism evidence="1 2">
    <name type="scientific">Physcomitrium patens</name>
    <name type="common">Spreading-leaved earth moss</name>
    <name type="synonym">Physcomitrella patens</name>
    <dbReference type="NCBI Taxonomy" id="3218"/>
    <lineage>
        <taxon>Eukaryota</taxon>
        <taxon>Viridiplantae</taxon>
        <taxon>Streptophyta</taxon>
        <taxon>Embryophyta</taxon>
        <taxon>Bryophyta</taxon>
        <taxon>Bryophytina</taxon>
        <taxon>Bryopsida</taxon>
        <taxon>Funariidae</taxon>
        <taxon>Funariales</taxon>
        <taxon>Funariaceae</taxon>
        <taxon>Physcomitrium</taxon>
    </lineage>
</organism>
<evidence type="ECO:0000313" key="2">
    <source>
        <dbReference type="Proteomes" id="UP000006727"/>
    </source>
</evidence>
<dbReference type="InParanoid" id="A0A7I4EYV9"/>
<dbReference type="AlphaFoldDB" id="A0A7I4EYV9"/>
<protein>
    <submittedName>
        <fullName evidence="1">Uncharacterized protein</fullName>
    </submittedName>
</protein>
<sequence length="99" mass="10866">MLAIHHGNSARATKGFSINVMLRLADFCHYFEVAFVEKDIVALCKHRIPWVPSSVASGTSSSNCSLHSIASHCISVIVSNDIESLFENESNYSGFCVFI</sequence>
<dbReference type="Proteomes" id="UP000006727">
    <property type="component" value="Chromosome 10"/>
</dbReference>
<accession>A0A7I4EYV9</accession>
<evidence type="ECO:0000313" key="1">
    <source>
        <dbReference type="EnsemblPlants" id="Pp3c10_16070V3.1"/>
    </source>
</evidence>
<proteinExistence type="predicted"/>
<dbReference type="EnsemblPlants" id="Pp3c10_16070V3.1">
    <property type="protein sequence ID" value="Pp3c10_16070V3.1"/>
    <property type="gene ID" value="Pp3c10_16070"/>
</dbReference>
<dbReference type="Gramene" id="Pp3c10_16070V3.1">
    <property type="protein sequence ID" value="Pp3c10_16070V3.1"/>
    <property type="gene ID" value="Pp3c10_16070"/>
</dbReference>